<protein>
    <submittedName>
        <fullName evidence="2">Uncharacterized protein</fullName>
    </submittedName>
</protein>
<evidence type="ECO:0000313" key="2">
    <source>
        <dbReference type="EMBL" id="CAG5124522.1"/>
    </source>
</evidence>
<feature type="compositionally biased region" description="Polar residues" evidence="1">
    <location>
        <begin position="1"/>
        <end position="23"/>
    </location>
</feature>
<sequence>MQSKKFSQTTTIRKTSGPVSVNTRRVPEQVMTSGMPTISSANLLAPPTSSSSTSAAPAAVTGVVTPAASEFIYTPPLMMTPVSQVSFGCVVRPEFPTGDRSVIFDPEQYNPDGSLKTMHKLPGFDQSYAQAMKARYVRHQQLTDKEKELSVNEIFGRSDKK</sequence>
<feature type="region of interest" description="Disordered" evidence="1">
    <location>
        <begin position="1"/>
        <end position="58"/>
    </location>
</feature>
<evidence type="ECO:0000313" key="3">
    <source>
        <dbReference type="Proteomes" id="UP000678393"/>
    </source>
</evidence>
<keyword evidence="3" id="KW-1185">Reference proteome</keyword>
<dbReference type="AlphaFoldDB" id="A0A8S3ZC30"/>
<gene>
    <name evidence="2" type="ORF">CUNI_LOCUS10080</name>
</gene>
<dbReference type="PANTHER" id="PTHR36871:SF1">
    <property type="entry name" value="COILED-COIL DOMAIN-CONTAINING PROTEIN 190"/>
    <property type="match status" value="1"/>
</dbReference>
<dbReference type="Proteomes" id="UP000678393">
    <property type="component" value="Unassembled WGS sequence"/>
</dbReference>
<evidence type="ECO:0000256" key="1">
    <source>
        <dbReference type="SAM" id="MobiDB-lite"/>
    </source>
</evidence>
<organism evidence="2 3">
    <name type="scientific">Candidula unifasciata</name>
    <dbReference type="NCBI Taxonomy" id="100452"/>
    <lineage>
        <taxon>Eukaryota</taxon>
        <taxon>Metazoa</taxon>
        <taxon>Spiralia</taxon>
        <taxon>Lophotrochozoa</taxon>
        <taxon>Mollusca</taxon>
        <taxon>Gastropoda</taxon>
        <taxon>Heterobranchia</taxon>
        <taxon>Euthyneura</taxon>
        <taxon>Panpulmonata</taxon>
        <taxon>Eupulmonata</taxon>
        <taxon>Stylommatophora</taxon>
        <taxon>Helicina</taxon>
        <taxon>Helicoidea</taxon>
        <taxon>Geomitridae</taxon>
        <taxon>Candidula</taxon>
    </lineage>
</organism>
<feature type="compositionally biased region" description="Low complexity" evidence="1">
    <location>
        <begin position="39"/>
        <end position="58"/>
    </location>
</feature>
<accession>A0A8S3ZC30</accession>
<reference evidence="2" key="1">
    <citation type="submission" date="2021-04" db="EMBL/GenBank/DDBJ databases">
        <authorList>
            <consortium name="Molecular Ecology Group"/>
        </authorList>
    </citation>
    <scope>NUCLEOTIDE SEQUENCE</scope>
</reference>
<dbReference type="OrthoDB" id="10050903at2759"/>
<dbReference type="InterPro" id="IPR031525">
    <property type="entry name" value="CC190"/>
</dbReference>
<name>A0A8S3ZC30_9EUPU</name>
<dbReference type="EMBL" id="CAJHNH020001793">
    <property type="protein sequence ID" value="CAG5124522.1"/>
    <property type="molecule type" value="Genomic_DNA"/>
</dbReference>
<comment type="caution">
    <text evidence="2">The sequence shown here is derived from an EMBL/GenBank/DDBJ whole genome shotgun (WGS) entry which is preliminary data.</text>
</comment>
<proteinExistence type="predicted"/>
<dbReference type="PANTHER" id="PTHR36871">
    <property type="entry name" value="COILED-COIL DOMAIN-CONTAINING PROTEIN 190"/>
    <property type="match status" value="1"/>
</dbReference>